<dbReference type="RefSeq" id="WP_254791279.1">
    <property type="nucleotide sequence ID" value="NZ_FOKJ01000163.1"/>
</dbReference>
<dbReference type="InterPro" id="IPR023393">
    <property type="entry name" value="START-like_dom_sf"/>
</dbReference>
<dbReference type="Pfam" id="PF10604">
    <property type="entry name" value="Polyketide_cyc2"/>
    <property type="match status" value="1"/>
</dbReference>
<sequence>MKTIEVSVSMSIACPAERVWSLLGGFDLLPRWIDSIVSSRLDDGGRLRHLELTDGAIIVERLLEFSEGERHYSYALLEGPLPVSDYVGRVAVRDDGEGRTLATWSSRFRSEKANEVEIATDLESFYRTGLVLLCHKRG</sequence>
<accession>A0A1I1CPD8</accession>
<dbReference type="PANTHER" id="PTHR39332:SF7">
    <property type="entry name" value="SRPBCC FAMILY PROTEIN"/>
    <property type="match status" value="1"/>
</dbReference>
<dbReference type="Gene3D" id="3.30.530.20">
    <property type="match status" value="1"/>
</dbReference>
<dbReference type="InterPro" id="IPR019587">
    <property type="entry name" value="Polyketide_cyclase/dehydratase"/>
</dbReference>
<keyword evidence="2" id="KW-1185">Reference proteome</keyword>
<name>A0A1I1CPD8_9GAMM</name>
<dbReference type="CDD" id="cd07821">
    <property type="entry name" value="PYR_PYL_RCAR_like"/>
    <property type="match status" value="1"/>
</dbReference>
<proteinExistence type="predicted"/>
<evidence type="ECO:0000313" key="2">
    <source>
        <dbReference type="Proteomes" id="UP000198861"/>
    </source>
</evidence>
<protein>
    <submittedName>
        <fullName evidence="1">Polyketide cyclase / dehydrase and lipid transport</fullName>
    </submittedName>
</protein>
<dbReference type="SUPFAM" id="SSF55961">
    <property type="entry name" value="Bet v1-like"/>
    <property type="match status" value="1"/>
</dbReference>
<dbReference type="EMBL" id="FOKJ01000163">
    <property type="protein sequence ID" value="SFB64565.1"/>
    <property type="molecule type" value="Genomic_DNA"/>
</dbReference>
<evidence type="ECO:0000313" key="1">
    <source>
        <dbReference type="EMBL" id="SFB64565.1"/>
    </source>
</evidence>
<organism evidence="1 2">
    <name type="scientific">Azotobacter beijerinckii</name>
    <dbReference type="NCBI Taxonomy" id="170623"/>
    <lineage>
        <taxon>Bacteria</taxon>
        <taxon>Pseudomonadati</taxon>
        <taxon>Pseudomonadota</taxon>
        <taxon>Gammaproteobacteria</taxon>
        <taxon>Pseudomonadales</taxon>
        <taxon>Pseudomonadaceae</taxon>
        <taxon>Azotobacter</taxon>
    </lineage>
</organism>
<comment type="caution">
    <text evidence="1">The sequence shown here is derived from an EMBL/GenBank/DDBJ whole genome shotgun (WGS) entry which is preliminary data.</text>
</comment>
<dbReference type="Proteomes" id="UP000198861">
    <property type="component" value="Unassembled WGS sequence"/>
</dbReference>
<reference evidence="1 2" key="1">
    <citation type="submission" date="2016-10" db="EMBL/GenBank/DDBJ databases">
        <authorList>
            <person name="Varghese N."/>
            <person name="Submissions S."/>
        </authorList>
    </citation>
    <scope>NUCLEOTIDE SEQUENCE [LARGE SCALE GENOMIC DNA]</scope>
    <source>
        <strain evidence="1 2">DSM 282</strain>
    </source>
</reference>
<gene>
    <name evidence="1" type="ORF">SAMN04244571_04694</name>
</gene>
<dbReference type="PANTHER" id="PTHR39332">
    <property type="entry name" value="BLL4707 PROTEIN"/>
    <property type="match status" value="1"/>
</dbReference>